<dbReference type="Proteomes" id="UP000503129">
    <property type="component" value="Chromosome"/>
</dbReference>
<feature type="binding site" evidence="7">
    <location>
        <position position="255"/>
    </location>
    <ligand>
        <name>substrate</name>
    </ligand>
</feature>
<feature type="active site" description="Proton acceptor" evidence="7">
    <location>
        <position position="260"/>
    </location>
</feature>
<dbReference type="Pfam" id="PF02781">
    <property type="entry name" value="G6PD_C"/>
    <property type="match status" value="1"/>
</dbReference>
<dbReference type="PANTHER" id="PTHR23429:SF0">
    <property type="entry name" value="GLUCOSE-6-PHOSPHATE 1-DEHYDROGENASE"/>
    <property type="match status" value="1"/>
</dbReference>
<feature type="domain" description="Glucose-6-phosphate dehydrogenase NAD-binding" evidence="8">
    <location>
        <begin position="24"/>
        <end position="207"/>
    </location>
</feature>
<feature type="binding site" evidence="7">
    <location>
        <position position="198"/>
    </location>
    <ligand>
        <name>substrate</name>
    </ligand>
</feature>
<feature type="binding site" evidence="7">
    <location>
        <position position="168"/>
    </location>
    <ligand>
        <name>NADP(+)</name>
        <dbReference type="ChEBI" id="CHEBI:58349"/>
    </ligand>
</feature>
<evidence type="ECO:0000259" key="9">
    <source>
        <dbReference type="Pfam" id="PF02781"/>
    </source>
</evidence>
<keyword evidence="6 7" id="KW-0119">Carbohydrate metabolism</keyword>
<feature type="binding site" evidence="7">
    <location>
        <position position="236"/>
    </location>
    <ligand>
        <name>substrate</name>
    </ligand>
</feature>
<evidence type="ECO:0000256" key="3">
    <source>
        <dbReference type="ARBA" id="ARBA00022526"/>
    </source>
</evidence>
<dbReference type="GO" id="GO:0004345">
    <property type="term" value="F:glucose-6-phosphate dehydrogenase activity"/>
    <property type="evidence" value="ECO:0007669"/>
    <property type="project" value="UniProtKB-UniRule"/>
</dbReference>
<dbReference type="InterPro" id="IPR001282">
    <property type="entry name" value="G6P_DH"/>
</dbReference>
<dbReference type="InterPro" id="IPR019796">
    <property type="entry name" value="G6P_DH_AS"/>
</dbReference>
<organism evidence="10 11">
    <name type="scientific">Brasilonema sennae CENA114</name>
    <dbReference type="NCBI Taxonomy" id="415709"/>
    <lineage>
        <taxon>Bacteria</taxon>
        <taxon>Bacillati</taxon>
        <taxon>Cyanobacteriota</taxon>
        <taxon>Cyanophyceae</taxon>
        <taxon>Nostocales</taxon>
        <taxon>Scytonemataceae</taxon>
        <taxon>Brasilonema</taxon>
        <taxon>Bromeliae group (in: Brasilonema)</taxon>
    </lineage>
</organism>
<feature type="domain" description="Glucose-6-phosphate dehydrogenase C-terminal" evidence="9">
    <location>
        <begin position="209"/>
        <end position="508"/>
    </location>
</feature>
<name>A0A856MAK4_9CYAN</name>
<dbReference type="PANTHER" id="PTHR23429">
    <property type="entry name" value="GLUCOSE-6-PHOSPHATE 1-DEHYDROGENASE G6PD"/>
    <property type="match status" value="1"/>
</dbReference>
<dbReference type="AlphaFoldDB" id="A0A856MAK4"/>
<dbReference type="EMBL" id="CP030118">
    <property type="protein sequence ID" value="QDL06771.1"/>
    <property type="molecule type" value="Genomic_DNA"/>
</dbReference>
<evidence type="ECO:0000313" key="10">
    <source>
        <dbReference type="EMBL" id="QDL06771.1"/>
    </source>
</evidence>
<gene>
    <name evidence="7" type="primary">zwf</name>
    <name evidence="10" type="ORF">DP114_01575</name>
</gene>
<comment type="function">
    <text evidence="7">Catalyzes the oxidation of glucose 6-phosphate to 6-phosphogluconolactone.</text>
</comment>
<evidence type="ECO:0000256" key="5">
    <source>
        <dbReference type="ARBA" id="ARBA00023002"/>
    </source>
</evidence>
<dbReference type="Pfam" id="PF00479">
    <property type="entry name" value="G6PD_N"/>
    <property type="match status" value="1"/>
</dbReference>
<feature type="binding site" evidence="7">
    <location>
        <position position="202"/>
    </location>
    <ligand>
        <name>substrate</name>
    </ligand>
</feature>
<evidence type="ECO:0000259" key="8">
    <source>
        <dbReference type="Pfam" id="PF00479"/>
    </source>
</evidence>
<dbReference type="InterPro" id="IPR022674">
    <property type="entry name" value="G6P_DH_NAD-bd"/>
</dbReference>
<keyword evidence="3 7" id="KW-0313">Glucose metabolism</keyword>
<dbReference type="RefSeq" id="WP_171975272.1">
    <property type="nucleotide sequence ID" value="NZ_CAWOXK010000001.1"/>
</dbReference>
<dbReference type="SUPFAM" id="SSF55347">
    <property type="entry name" value="Glyceraldehyde-3-phosphate dehydrogenase-like, C-terminal domain"/>
    <property type="match status" value="1"/>
</dbReference>
<dbReference type="PIRSF" id="PIRSF000110">
    <property type="entry name" value="G6PD"/>
    <property type="match status" value="1"/>
</dbReference>
<dbReference type="NCBIfam" id="NF009492">
    <property type="entry name" value="PRK12853.1-3"/>
    <property type="match status" value="1"/>
</dbReference>
<protein>
    <recommendedName>
        <fullName evidence="7">Glucose-6-phosphate 1-dehydrogenase</fullName>
        <shortName evidence="7">G6PD</shortName>
        <ecNumber evidence="7">1.1.1.49</ecNumber>
    </recommendedName>
</protein>
<comment type="pathway">
    <text evidence="1 7">Carbohydrate degradation; pentose phosphate pathway; D-ribulose 5-phosphate from D-glucose 6-phosphate (oxidative stage): step 1/3.</text>
</comment>
<dbReference type="InterPro" id="IPR036291">
    <property type="entry name" value="NAD(P)-bd_dom_sf"/>
</dbReference>
<sequence length="511" mass="57896">MTIATAPHSQVETSVRPASPCAIIIFGAAGDLTKRLLLPALYNLARSNLLPQEFAIVGVAHTPMSQDDFRSKLSRDIHEFATVAVDDYLWQQFEQRLYYLPGEFQDANTYQQLQDLLIRVDQECGTQGNYLFYLATASNFFCDIITQLGSARLVREDNGHWRRVIIEKPFGHDLDSARTLNKNISSVLKESQIYRIDHYLGKETVQNILVFRFGNGLFEPIWNREHIDHVQITVAETVGVEGRGNFYEGTGAVRDMVQNHLFQLLAMTAMEPPVSFDADAVRDEKSKLLKAIQPLTPEDVLKHTVRGQYGEGTINQKPVPAYRSEPRVASDSTTETYAALKLTIDNWRWADVPFYLRTGKRLPKRTTEVAVQFKRVPSLLFRQTSVDQLTPNFLVLRIQPDEGINFQFGAKIPGPTVRMGSVNMDFCYADYFGSTPSTGYETLLYDCMIGDATLFQRADNVELGWSVVTPILDVWSALPTREFPNYAAGSWGPKDADELLWRDGRQWRSSD</sequence>
<comment type="catalytic activity">
    <reaction evidence="7">
        <text>D-glucose 6-phosphate + NADP(+) = 6-phospho-D-glucono-1,5-lactone + NADPH + H(+)</text>
        <dbReference type="Rhea" id="RHEA:15841"/>
        <dbReference type="ChEBI" id="CHEBI:15378"/>
        <dbReference type="ChEBI" id="CHEBI:57783"/>
        <dbReference type="ChEBI" id="CHEBI:57955"/>
        <dbReference type="ChEBI" id="CHEBI:58349"/>
        <dbReference type="ChEBI" id="CHEBI:61548"/>
        <dbReference type="EC" id="1.1.1.49"/>
    </reaction>
</comment>
<dbReference type="KEGG" id="bsen:DP114_01575"/>
<evidence type="ECO:0000256" key="2">
    <source>
        <dbReference type="ARBA" id="ARBA00009975"/>
    </source>
</evidence>
<reference evidence="10 11" key="1">
    <citation type="submission" date="2018-06" db="EMBL/GenBank/DDBJ databases">
        <title>Comparative genomics of Brasilonema spp. strains.</title>
        <authorList>
            <person name="Alvarenga D.O."/>
            <person name="Fiore M.F."/>
            <person name="Varani A.M."/>
        </authorList>
    </citation>
    <scope>NUCLEOTIDE SEQUENCE [LARGE SCALE GENOMIC DNA]</scope>
    <source>
        <strain evidence="10 11">CENA114</strain>
    </source>
</reference>
<evidence type="ECO:0000256" key="6">
    <source>
        <dbReference type="ARBA" id="ARBA00023277"/>
    </source>
</evidence>
<dbReference type="GO" id="GO:0009051">
    <property type="term" value="P:pentose-phosphate shunt, oxidative branch"/>
    <property type="evidence" value="ECO:0007669"/>
    <property type="project" value="TreeGrafter"/>
</dbReference>
<accession>A0A856MAK4</accession>
<dbReference type="UniPathway" id="UPA00115">
    <property type="reaction ID" value="UER00408"/>
</dbReference>
<dbReference type="EC" id="1.1.1.49" evidence="7"/>
<keyword evidence="4 7" id="KW-0521">NADP</keyword>
<evidence type="ECO:0000256" key="7">
    <source>
        <dbReference type="HAMAP-Rule" id="MF_00966"/>
    </source>
</evidence>
<dbReference type="SUPFAM" id="SSF51735">
    <property type="entry name" value="NAD(P)-binding Rossmann-fold domains"/>
    <property type="match status" value="1"/>
</dbReference>
<dbReference type="PRINTS" id="PR00079">
    <property type="entry name" value="G6PDHDRGNASE"/>
</dbReference>
<dbReference type="Gene3D" id="3.40.50.720">
    <property type="entry name" value="NAD(P)-binding Rossmann-like Domain"/>
    <property type="match status" value="1"/>
</dbReference>
<dbReference type="NCBIfam" id="TIGR00871">
    <property type="entry name" value="zwf"/>
    <property type="match status" value="1"/>
</dbReference>
<keyword evidence="11" id="KW-1185">Reference proteome</keyword>
<evidence type="ECO:0000256" key="4">
    <source>
        <dbReference type="ARBA" id="ARBA00022857"/>
    </source>
</evidence>
<evidence type="ECO:0000256" key="1">
    <source>
        <dbReference type="ARBA" id="ARBA00004937"/>
    </source>
</evidence>
<feature type="binding site" evidence="7">
    <location>
        <position position="360"/>
    </location>
    <ligand>
        <name>substrate</name>
    </ligand>
</feature>
<comment type="similarity">
    <text evidence="2 7">Belongs to the glucose-6-phosphate dehydrogenase family.</text>
</comment>
<evidence type="ECO:0000313" key="11">
    <source>
        <dbReference type="Proteomes" id="UP000503129"/>
    </source>
</evidence>
<dbReference type="InterPro" id="IPR022675">
    <property type="entry name" value="G6P_DH_C"/>
</dbReference>
<dbReference type="GO" id="GO:0006006">
    <property type="term" value="P:glucose metabolic process"/>
    <property type="evidence" value="ECO:0007669"/>
    <property type="project" value="UniProtKB-KW"/>
</dbReference>
<dbReference type="GO" id="GO:0050661">
    <property type="term" value="F:NADP binding"/>
    <property type="evidence" value="ECO:0007669"/>
    <property type="project" value="UniProtKB-UniRule"/>
</dbReference>
<comment type="caution">
    <text evidence="7">Lacks conserved residue(s) required for the propagation of feature annotation.</text>
</comment>
<keyword evidence="5 7" id="KW-0560">Oxidoreductase</keyword>
<dbReference type="GO" id="GO:0005829">
    <property type="term" value="C:cytosol"/>
    <property type="evidence" value="ECO:0007669"/>
    <property type="project" value="TreeGrafter"/>
</dbReference>
<dbReference type="PROSITE" id="PS00069">
    <property type="entry name" value="G6P_DEHYDROGENASE"/>
    <property type="match status" value="1"/>
</dbReference>
<dbReference type="Gene3D" id="3.30.360.10">
    <property type="entry name" value="Dihydrodipicolinate Reductase, domain 2"/>
    <property type="match status" value="1"/>
</dbReference>
<proteinExistence type="inferred from homology"/>
<dbReference type="HAMAP" id="MF_00966">
    <property type="entry name" value="G6PD"/>
    <property type="match status" value="1"/>
</dbReference>
<feature type="binding site" evidence="7">
    <location>
        <begin position="103"/>
        <end position="104"/>
    </location>
    <ligand>
        <name>NADP(+)</name>
        <dbReference type="ChEBI" id="CHEBI:58349"/>
    </ligand>
</feature>